<keyword evidence="12 17" id="KW-1133">Transmembrane helix</keyword>
<dbReference type="GO" id="GO:0005774">
    <property type="term" value="C:vacuolar membrane"/>
    <property type="evidence" value="ECO:0007669"/>
    <property type="project" value="UniProtKB-SubCell"/>
</dbReference>
<dbReference type="GO" id="GO:0016887">
    <property type="term" value="F:ATP hydrolysis activity"/>
    <property type="evidence" value="ECO:0007669"/>
    <property type="project" value="InterPro"/>
</dbReference>
<keyword evidence="4" id="KW-0813">Transport</keyword>
<evidence type="ECO:0000256" key="3">
    <source>
        <dbReference type="ARBA" id="ARBA00009726"/>
    </source>
</evidence>
<comment type="subcellular location">
    <subcellularLocation>
        <location evidence="2">Cell membrane</location>
        <topology evidence="2">Multi-pass membrane protein</topology>
    </subcellularLocation>
    <subcellularLocation>
        <location evidence="1">Vacuole membrane</location>
        <topology evidence="1">Multi-pass membrane protein</topology>
    </subcellularLocation>
</comment>
<dbReference type="Gene3D" id="3.40.50.300">
    <property type="entry name" value="P-loop containing nucleotide triphosphate hydrolases"/>
    <property type="match status" value="2"/>
</dbReference>
<feature type="transmembrane region" description="Helical" evidence="17">
    <location>
        <begin position="50"/>
        <end position="71"/>
    </location>
</feature>
<protein>
    <recommendedName>
        <fullName evidence="14">ABC-type glutathione-S-conjugate transporter</fullName>
        <ecNumber evidence="14">7.6.2.3</ecNumber>
    </recommendedName>
</protein>
<evidence type="ECO:0000313" key="21">
    <source>
        <dbReference type="Proteomes" id="UP000215902"/>
    </source>
</evidence>
<organism evidence="20 21">
    <name type="scientific">Macrostomum lignano</name>
    <dbReference type="NCBI Taxonomy" id="282301"/>
    <lineage>
        <taxon>Eukaryota</taxon>
        <taxon>Metazoa</taxon>
        <taxon>Spiralia</taxon>
        <taxon>Lophotrochozoa</taxon>
        <taxon>Platyhelminthes</taxon>
        <taxon>Rhabditophora</taxon>
        <taxon>Macrostomorpha</taxon>
        <taxon>Macrostomida</taxon>
        <taxon>Macrostomidae</taxon>
        <taxon>Macrostomum</taxon>
    </lineage>
</organism>
<comment type="caution">
    <text evidence="20">The sequence shown here is derived from an EMBL/GenBank/DDBJ whole genome shotgun (WGS) entry which is preliminary data.</text>
</comment>
<evidence type="ECO:0000256" key="1">
    <source>
        <dbReference type="ARBA" id="ARBA00004128"/>
    </source>
</evidence>
<feature type="transmembrane region" description="Helical" evidence="17">
    <location>
        <begin position="147"/>
        <end position="169"/>
    </location>
</feature>
<dbReference type="PANTHER" id="PTHR24223">
    <property type="entry name" value="ATP-BINDING CASSETTE SUB-FAMILY C"/>
    <property type="match status" value="1"/>
</dbReference>
<feature type="transmembrane region" description="Helical" evidence="17">
    <location>
        <begin position="1246"/>
        <end position="1271"/>
    </location>
</feature>
<dbReference type="CDD" id="cd03244">
    <property type="entry name" value="ABCC_MRP_domain2"/>
    <property type="match status" value="1"/>
</dbReference>
<dbReference type="SMART" id="SM00382">
    <property type="entry name" value="AAA"/>
    <property type="match status" value="2"/>
</dbReference>
<sequence length="1562" mass="170447">MSPLDAVCKAQPENYTTGFLLFCGSQFWDTNVTWYQPEGAFFTVCFQSTLLRWLPTAWLLCLAPAWLLHLSKQATVRHRSQKLCAAKLAISTCLLLLLATDFALCWMDHRGRCTQAAVLAACLCLLTCLLTLPLIRLEHRKHAVSSPVLFIFWLLLFVCDCLLVYHAGFCRLQYPELSSEFQLVSLSCQLALTVCQLLLHCVPDYSRLALRQAPSSSPEQRASFPMRLTYWWAFPMMLTGWRRPLTAADMFDLGAANRVATSEARFDLLWLQERRRFADGQRRAATFANGVSAEPAAGATERSPLLAGANGGSLPEAASLLDADRPHPSLTRVLARQFGPQLAAAYACKLVCDSLQFASPALIKHLVAFADDPAAPAWRGWLYAAAFFLSAALAAFFSQLMYFRSGVVAMRVRSLLTLAVYRKSLRLSCSARRSTALGQVVSLMAVDVQRIGDLLQTLWMAVSMPFLIAAAMALLWQELGPAVLGGLAVALLLVPANSALATAQKRLQVQQLKLKDARLKLLGELLSGIRMVKLFGWEPAFRTRVEAVREVELANLKKSAYINCFTIFTFTCAPYLITLATFSVFTLASPDNLLTPAKAFTALALFNILRAPMNLLPMIISSIITAAVSMRRLGRFLAADEADLSHVIQTLPGADTAEPAVLVTDGHFSWSAAGEAAFGLNRLNFRLRRGSLTAVVGRVGSGKSSLLAALTGEMPRLGGCVRLSGSTALVSQQAWIQNASLRQNIQFVSDWDPQRYRLVLEACALLPDIEALPGGDLTEIGEKGINLSGGQKQRVSLARAVYHNADIYLLDDPLSAVDSHVGRHIFERVLGPQGLLAGRTRLLVTNGLHWLPQTDRILVLDGRTVSEEGGYQELLAKNGPFAQFVRLHALEKEDSSSDDEADNAAGASSSSEPDAAVSQELPENPHPQPSVRRRSRAGSSGSAQKSGKEGTERRPQPGGRHRLTGEERAETGRVKASVYWAYLRALSIGYAAAILALISLYQTASVLANVWLAVWSEDRLKPANGSDWDGAAGRRDVYLGVYGGIGVFQAGFGLGFALTLAAAFVRSSRRLHARMLARIVRAPMSFFDVTPAGRVLNRFSRDVEVVDNLLRQKVRAFLQSLFNVVATMVVISASTVWYLLVIVPLTCLYAGIQRFYLGSSRQLRRLESVSRSPIYSHFAETLAGDACVRAFGVGDRFEAECRRRVEANQAFFFALLAAGRWLGFHLEICGALAVLAAALFTVAGRGAISGGLVGLAISYALQVTSTLNLMIRTSSELETNLVSVERIEEYTRIAEEADWYVGQPPTEPPPPPDWPQHGAIEFQDFAVRYRDGLPLALDGLTFSIRPGKKVGIVGRTGAGKSSLAGLALFRLAEPARGRVLIDGRDTGRLGLHWLRRRLSALPQDAVVFGGSLRENLDPLGEFRGDDARLWRALELAHLRDFAAALPAGLDHQCGEEGGGLSAGQRQLLCLARALLRRSSILVLDEATASVDLATDRLVQDTVRREFASATVVAIAHRISTVMDYDRILVLDGGRVVEFAPPRELLADPSSAFHAMARSARLA</sequence>
<dbReference type="InterPro" id="IPR027417">
    <property type="entry name" value="P-loop_NTPase"/>
</dbReference>
<feature type="compositionally biased region" description="Basic and acidic residues" evidence="16">
    <location>
        <begin position="946"/>
        <end position="955"/>
    </location>
</feature>
<feature type="transmembrane region" description="Helical" evidence="17">
    <location>
        <begin position="381"/>
        <end position="403"/>
    </location>
</feature>
<keyword evidence="7 17" id="KW-0812">Transmembrane</keyword>
<feature type="transmembrane region" description="Helical" evidence="17">
    <location>
        <begin position="981"/>
        <end position="1001"/>
    </location>
</feature>
<dbReference type="EMBL" id="NIVC01002385">
    <property type="protein sequence ID" value="PAA58344.1"/>
    <property type="molecule type" value="Genomic_DNA"/>
</dbReference>
<gene>
    <name evidence="20" type="ORF">BOX15_Mlig034372g2</name>
</gene>
<dbReference type="GO" id="GO:0005886">
    <property type="term" value="C:plasma membrane"/>
    <property type="evidence" value="ECO:0007669"/>
    <property type="project" value="UniProtKB-SubCell"/>
</dbReference>
<dbReference type="SUPFAM" id="SSF52540">
    <property type="entry name" value="P-loop containing nucleoside triphosphate hydrolases"/>
    <property type="match status" value="2"/>
</dbReference>
<feature type="transmembrane region" description="Helical" evidence="17">
    <location>
        <begin position="608"/>
        <end position="628"/>
    </location>
</feature>
<evidence type="ECO:0000256" key="5">
    <source>
        <dbReference type="ARBA" id="ARBA00022475"/>
    </source>
</evidence>
<dbReference type="OrthoDB" id="6500128at2759"/>
<accession>A0A267EBS5</accession>
<feature type="domain" description="ABC transporter" evidence="18">
    <location>
        <begin position="1320"/>
        <end position="1557"/>
    </location>
</feature>
<feature type="region of interest" description="Disordered" evidence="16">
    <location>
        <begin position="892"/>
        <end position="968"/>
    </location>
</feature>
<keyword evidence="10" id="KW-0067">ATP-binding</keyword>
<feature type="transmembrane region" description="Helical" evidence="17">
    <location>
        <begin position="83"/>
        <end position="104"/>
    </location>
</feature>
<dbReference type="PROSITE" id="PS00211">
    <property type="entry name" value="ABC_TRANSPORTER_1"/>
    <property type="match status" value="2"/>
</dbReference>
<dbReference type="InterPro" id="IPR011527">
    <property type="entry name" value="ABC1_TM_dom"/>
</dbReference>
<proteinExistence type="inferred from homology"/>
<dbReference type="EC" id="7.6.2.3" evidence="14"/>
<evidence type="ECO:0000256" key="14">
    <source>
        <dbReference type="ARBA" id="ARBA00024220"/>
    </source>
</evidence>
<evidence type="ECO:0000256" key="12">
    <source>
        <dbReference type="ARBA" id="ARBA00022989"/>
    </source>
</evidence>
<feature type="transmembrane region" description="Helical" evidence="17">
    <location>
        <begin position="458"/>
        <end position="476"/>
    </location>
</feature>
<feature type="transmembrane region" description="Helical" evidence="17">
    <location>
        <begin position="565"/>
        <end position="588"/>
    </location>
</feature>
<evidence type="ECO:0000259" key="19">
    <source>
        <dbReference type="PROSITE" id="PS50929"/>
    </source>
</evidence>
<dbReference type="GO" id="GO:0015431">
    <property type="term" value="F:ABC-type glutathione S-conjugate transporter activity"/>
    <property type="evidence" value="ECO:0007669"/>
    <property type="project" value="UniProtKB-EC"/>
</dbReference>
<dbReference type="SUPFAM" id="SSF90123">
    <property type="entry name" value="ABC transporter transmembrane region"/>
    <property type="match status" value="2"/>
</dbReference>
<evidence type="ECO:0000256" key="15">
    <source>
        <dbReference type="ARBA" id="ARBA00047523"/>
    </source>
</evidence>
<dbReference type="FunFam" id="1.20.1560.10:FF:000020">
    <property type="entry name" value="ABC metal ion transporter"/>
    <property type="match status" value="1"/>
</dbReference>
<evidence type="ECO:0000256" key="4">
    <source>
        <dbReference type="ARBA" id="ARBA00022448"/>
    </source>
</evidence>
<evidence type="ECO:0000256" key="10">
    <source>
        <dbReference type="ARBA" id="ARBA00022840"/>
    </source>
</evidence>
<dbReference type="FunFam" id="3.40.50.300:FF:000163">
    <property type="entry name" value="Multidrug resistance-associated protein member 4"/>
    <property type="match status" value="1"/>
</dbReference>
<dbReference type="InterPro" id="IPR017871">
    <property type="entry name" value="ABC_transporter-like_CS"/>
</dbReference>
<evidence type="ECO:0000256" key="13">
    <source>
        <dbReference type="ARBA" id="ARBA00023136"/>
    </source>
</evidence>
<evidence type="ECO:0000256" key="9">
    <source>
        <dbReference type="ARBA" id="ARBA00022741"/>
    </source>
</evidence>
<feature type="domain" description="ABC transmembrane type-1" evidence="19">
    <location>
        <begin position="347"/>
        <end position="625"/>
    </location>
</feature>
<dbReference type="Pfam" id="PF00664">
    <property type="entry name" value="ABC_membrane"/>
    <property type="match status" value="2"/>
</dbReference>
<feature type="domain" description="ABC transporter" evidence="18">
    <location>
        <begin position="661"/>
        <end position="887"/>
    </location>
</feature>
<evidence type="ECO:0000256" key="17">
    <source>
        <dbReference type="SAM" id="Phobius"/>
    </source>
</evidence>
<dbReference type="InterPro" id="IPR036640">
    <property type="entry name" value="ABC1_TM_sf"/>
</dbReference>
<feature type="transmembrane region" description="Helical" evidence="17">
    <location>
        <begin position="1041"/>
        <end position="1065"/>
    </location>
</feature>
<comment type="catalytic activity">
    <reaction evidence="15">
        <text>leukotriene C4(in) + ATP + H2O = leukotriene C4(out) + ADP + phosphate + H(+)</text>
        <dbReference type="Rhea" id="RHEA:38963"/>
        <dbReference type="ChEBI" id="CHEBI:15377"/>
        <dbReference type="ChEBI" id="CHEBI:15378"/>
        <dbReference type="ChEBI" id="CHEBI:30616"/>
        <dbReference type="ChEBI" id="CHEBI:43474"/>
        <dbReference type="ChEBI" id="CHEBI:57973"/>
        <dbReference type="ChEBI" id="CHEBI:456216"/>
    </reaction>
    <physiologicalReaction direction="left-to-right" evidence="15">
        <dbReference type="Rhea" id="RHEA:38964"/>
    </physiologicalReaction>
</comment>
<dbReference type="InterPro" id="IPR056227">
    <property type="entry name" value="TMD0_ABC"/>
</dbReference>
<comment type="similarity">
    <text evidence="3">Belongs to the ABC transporter superfamily. ABCC family. Conjugate transporter (TC 3.A.1.208) subfamily.</text>
</comment>
<evidence type="ECO:0000256" key="16">
    <source>
        <dbReference type="SAM" id="MobiDB-lite"/>
    </source>
</evidence>
<keyword evidence="11" id="KW-1278">Translocase</keyword>
<evidence type="ECO:0000256" key="11">
    <source>
        <dbReference type="ARBA" id="ARBA00022967"/>
    </source>
</evidence>
<dbReference type="InterPro" id="IPR005292">
    <property type="entry name" value="MRP"/>
</dbReference>
<dbReference type="InterPro" id="IPR003593">
    <property type="entry name" value="AAA+_ATPase"/>
</dbReference>
<dbReference type="InterPro" id="IPR050173">
    <property type="entry name" value="ABC_transporter_C-like"/>
</dbReference>
<reference evidence="20 21" key="1">
    <citation type="submission" date="2017-06" db="EMBL/GenBank/DDBJ databases">
        <title>A platform for efficient transgenesis in Macrostomum lignano, a flatworm model organism for stem cell research.</title>
        <authorList>
            <person name="Berezikov E."/>
        </authorList>
    </citation>
    <scope>NUCLEOTIDE SEQUENCE [LARGE SCALE GENOMIC DNA]</scope>
    <source>
        <strain evidence="20">DV1</strain>
        <tissue evidence="20">Whole organism</tissue>
    </source>
</reference>
<dbReference type="CDD" id="cd18603">
    <property type="entry name" value="ABC_6TM_MRP1_2_3_6_D2_like"/>
    <property type="match status" value="1"/>
</dbReference>
<evidence type="ECO:0000256" key="7">
    <source>
        <dbReference type="ARBA" id="ARBA00022692"/>
    </source>
</evidence>
<dbReference type="Pfam" id="PF24357">
    <property type="entry name" value="TMD0_ABC"/>
    <property type="match status" value="1"/>
</dbReference>
<keyword evidence="13 17" id="KW-0472">Membrane</keyword>
<dbReference type="Proteomes" id="UP000215902">
    <property type="component" value="Unassembled WGS sequence"/>
</dbReference>
<dbReference type="CDD" id="cd18595">
    <property type="entry name" value="ABC_6TM_MRP1_2_3_6_D1_like"/>
    <property type="match status" value="1"/>
</dbReference>
<dbReference type="GO" id="GO:0005524">
    <property type="term" value="F:ATP binding"/>
    <property type="evidence" value="ECO:0007669"/>
    <property type="project" value="UniProtKB-KW"/>
</dbReference>
<keyword evidence="21" id="KW-1185">Reference proteome</keyword>
<feature type="transmembrane region" description="Helical" evidence="17">
    <location>
        <begin position="116"/>
        <end position="135"/>
    </location>
</feature>
<dbReference type="FunFam" id="1.20.1560.10:FF:000001">
    <property type="entry name" value="ATP-binding cassette subfamily C member 1"/>
    <property type="match status" value="1"/>
</dbReference>
<evidence type="ECO:0000313" key="20">
    <source>
        <dbReference type="EMBL" id="PAA58344.1"/>
    </source>
</evidence>
<keyword evidence="6" id="KW-0926">Vacuole</keyword>
<dbReference type="NCBIfam" id="TIGR00957">
    <property type="entry name" value="MRP_assoc_pro"/>
    <property type="match status" value="1"/>
</dbReference>
<evidence type="ECO:0000256" key="2">
    <source>
        <dbReference type="ARBA" id="ARBA00004651"/>
    </source>
</evidence>
<dbReference type="Gene3D" id="1.20.1560.10">
    <property type="entry name" value="ABC transporter type 1, transmembrane domain"/>
    <property type="match status" value="2"/>
</dbReference>
<keyword evidence="8" id="KW-0677">Repeat</keyword>
<dbReference type="FunFam" id="3.40.50.300:FF:000997">
    <property type="entry name" value="Multidrug resistance-associated protein 1"/>
    <property type="match status" value="1"/>
</dbReference>
<keyword evidence="9" id="KW-0547">Nucleotide-binding</keyword>
<keyword evidence="5" id="KW-1003">Cell membrane</keyword>
<evidence type="ECO:0000259" key="18">
    <source>
        <dbReference type="PROSITE" id="PS50893"/>
    </source>
</evidence>
<dbReference type="PROSITE" id="PS50929">
    <property type="entry name" value="ABC_TM1F"/>
    <property type="match status" value="2"/>
</dbReference>
<feature type="transmembrane region" description="Helical" evidence="17">
    <location>
        <begin position="1212"/>
        <end position="1240"/>
    </location>
</feature>
<feature type="transmembrane region" description="Helical" evidence="17">
    <location>
        <begin position="482"/>
        <end position="503"/>
    </location>
</feature>
<dbReference type="STRING" id="282301.A0A267EBS5"/>
<dbReference type="PROSITE" id="PS50893">
    <property type="entry name" value="ABC_TRANSPORTER_2"/>
    <property type="match status" value="2"/>
</dbReference>
<dbReference type="PANTHER" id="PTHR24223:SF443">
    <property type="entry name" value="MULTIDRUG-RESISTANCE LIKE PROTEIN 1, ISOFORM I"/>
    <property type="match status" value="1"/>
</dbReference>
<dbReference type="Pfam" id="PF00005">
    <property type="entry name" value="ABC_tran"/>
    <property type="match status" value="2"/>
</dbReference>
<dbReference type="GO" id="GO:0000323">
    <property type="term" value="C:lytic vacuole"/>
    <property type="evidence" value="ECO:0007669"/>
    <property type="project" value="UniProtKB-ARBA"/>
</dbReference>
<feature type="domain" description="ABC transmembrane type-1" evidence="19">
    <location>
        <begin position="992"/>
        <end position="1279"/>
    </location>
</feature>
<evidence type="ECO:0000256" key="8">
    <source>
        <dbReference type="ARBA" id="ARBA00022737"/>
    </source>
</evidence>
<dbReference type="InterPro" id="IPR003439">
    <property type="entry name" value="ABC_transporter-like_ATP-bd"/>
</dbReference>
<evidence type="ECO:0000256" key="6">
    <source>
        <dbReference type="ARBA" id="ARBA00022554"/>
    </source>
</evidence>
<dbReference type="CDD" id="cd03250">
    <property type="entry name" value="ABCC_MRP_domain1"/>
    <property type="match status" value="1"/>
</dbReference>
<name>A0A267EBS5_9PLAT</name>
<feature type="compositionally biased region" description="Low complexity" evidence="16">
    <location>
        <begin position="903"/>
        <end position="912"/>
    </location>
</feature>